<evidence type="ECO:0000256" key="12">
    <source>
        <dbReference type="ARBA" id="ARBA00045541"/>
    </source>
</evidence>
<dbReference type="Pfam" id="PF00084">
    <property type="entry name" value="Sushi"/>
    <property type="match status" value="4"/>
</dbReference>
<keyword evidence="17" id="KW-1185">Reference proteome</keyword>
<dbReference type="RefSeq" id="XP_021029605.1">
    <property type="nucleotide sequence ID" value="XM_021173946.2"/>
</dbReference>
<feature type="domain" description="Sushi" evidence="16">
    <location>
        <begin position="223"/>
        <end position="286"/>
    </location>
</feature>
<dbReference type="CDD" id="cd00033">
    <property type="entry name" value="CCP"/>
    <property type="match status" value="4"/>
</dbReference>
<evidence type="ECO:0000256" key="9">
    <source>
        <dbReference type="ARBA" id="ARBA00023136"/>
    </source>
</evidence>
<evidence type="ECO:0000256" key="8">
    <source>
        <dbReference type="ARBA" id="ARBA00022875"/>
    </source>
</evidence>
<accession>A0A6P5Q9X1</accession>
<dbReference type="PANTHER" id="PTHR19325">
    <property type="entry name" value="COMPLEMENT COMPONENT-RELATED SUSHI DOMAIN-CONTAINING"/>
    <property type="match status" value="1"/>
</dbReference>
<comment type="function">
    <text evidence="12">This protein recognizes C4b and C3b fragments that condense with cell-surface hydroxyl or amino groups when nascent C4b and C3b are locally generated during C4 and c3 activation. Interaction of daf with cell-associated C4b and C3b polypeptides interferes with their ability to catalyze the conversion of C2 and factor B to enzymatically active C2a and Bb and thereby prevents the formation of C4b2a and C3bBb, the amplification convertases of the complement cascade. Inhibits complement activation by destabilizing and preventing the formation of C3 and C5 convertases, which prevents complement damage.</text>
</comment>
<comment type="similarity">
    <text evidence="2">Belongs to the receptors of complement activation (RCA) family.</text>
</comment>
<dbReference type="PROSITE" id="PS50923">
    <property type="entry name" value="SUSHI"/>
    <property type="match status" value="3"/>
</dbReference>
<evidence type="ECO:0000256" key="15">
    <source>
        <dbReference type="SAM" id="SignalP"/>
    </source>
</evidence>
<dbReference type="GO" id="GO:0016020">
    <property type="term" value="C:membrane"/>
    <property type="evidence" value="ECO:0007669"/>
    <property type="project" value="UniProtKB-SubCell"/>
</dbReference>
<comment type="subcellular location">
    <subcellularLocation>
        <location evidence="1">Membrane</location>
    </subcellularLocation>
</comment>
<keyword evidence="8" id="KW-0180">Complement pathway</keyword>
<keyword evidence="9" id="KW-0472">Membrane</keyword>
<sequence>MIRGRAPRTRPSPPPPLLPLLSLSLLLLSPTVRGDCGPPPDIPNARPILGRHSKFAEQSKVTYSCSNGFKQIPDKSNIVVCLENSCFSIVMLTLLESCDAPERLSFASLKKEYLNMNFFPVGTIVEYECRPGFRKQPQLPGKSTCLENLVWSPVAQFCKKKSCPNPKDLNNGHINIPTGILFGSEINFSCNPGYRLVGVSSTFCSVTGNTVDWDDEFPVCTEIHCPEPPKINNGVMRGESDFYTYSQVVTYSCDKGFILVGNASIYCTVSKSDVGQWSSPPPQCIEKSKVPTKKPTINVPSTRVPAMPQKPTRVHVLSTRVPPMSQKPSMVNVPDTRVSPKPQKPTKANIPATPNVPVTKTTVRHPTRTSSNKGEPNSGGDHFIYGHTCLITLTVLRAMLSLIG</sequence>
<dbReference type="FunFam" id="2.10.70.10:FF:000014">
    <property type="entry name" value="Membrane cofactor protein"/>
    <property type="match status" value="1"/>
</dbReference>
<keyword evidence="4 13" id="KW-0768">Sushi</keyword>
<comment type="caution">
    <text evidence="13">Lacks conserved residue(s) required for the propagation of feature annotation.</text>
</comment>
<dbReference type="CTD" id="1604"/>
<evidence type="ECO:0000256" key="14">
    <source>
        <dbReference type="SAM" id="MobiDB-lite"/>
    </source>
</evidence>
<evidence type="ECO:0000256" key="4">
    <source>
        <dbReference type="ARBA" id="ARBA00022659"/>
    </source>
</evidence>
<evidence type="ECO:0000256" key="1">
    <source>
        <dbReference type="ARBA" id="ARBA00004370"/>
    </source>
</evidence>
<evidence type="ECO:0000259" key="16">
    <source>
        <dbReference type="PROSITE" id="PS50923"/>
    </source>
</evidence>
<dbReference type="InterPro" id="IPR035976">
    <property type="entry name" value="Sushi/SCR/CCP_sf"/>
</dbReference>
<keyword evidence="10" id="KW-1015">Disulfide bond</keyword>
<evidence type="ECO:0000256" key="3">
    <source>
        <dbReference type="ARBA" id="ARBA00022588"/>
    </source>
</evidence>
<dbReference type="InterPro" id="IPR050350">
    <property type="entry name" value="Compl-Cell_Adhes-Reg"/>
</dbReference>
<proteinExistence type="inferred from homology"/>
<dbReference type="KEGG" id="mcal:110303044"/>
<keyword evidence="6" id="KW-0677">Repeat</keyword>
<dbReference type="Gene3D" id="2.10.70.10">
    <property type="entry name" value="Complement Module, domain 1"/>
    <property type="match status" value="4"/>
</dbReference>
<protein>
    <submittedName>
        <fullName evidence="18">Complement decay-accelerating factor</fullName>
    </submittedName>
</protein>
<dbReference type="SMART" id="SM00032">
    <property type="entry name" value="CCP"/>
    <property type="match status" value="4"/>
</dbReference>
<evidence type="ECO:0000256" key="11">
    <source>
        <dbReference type="ARBA" id="ARBA00023180"/>
    </source>
</evidence>
<dbReference type="PANTHER" id="PTHR19325:SF317">
    <property type="entry name" value="COMPLEMENT DECAY-ACCELERATING FACTOR"/>
    <property type="match status" value="1"/>
</dbReference>
<dbReference type="Proteomes" id="UP000515126">
    <property type="component" value="Chromosome 1"/>
</dbReference>
<dbReference type="GeneID" id="110303044"/>
<dbReference type="FunFam" id="2.10.70.10:FF:000078">
    <property type="entry name" value="Complement decay-accelerating factor"/>
    <property type="match status" value="1"/>
</dbReference>
<keyword evidence="7" id="KW-0391">Immunity</keyword>
<organism evidence="17 18">
    <name type="scientific">Mus caroli</name>
    <name type="common">Ryukyu mouse</name>
    <name type="synonym">Ricefield mouse</name>
    <dbReference type="NCBI Taxonomy" id="10089"/>
    <lineage>
        <taxon>Eukaryota</taxon>
        <taxon>Metazoa</taxon>
        <taxon>Chordata</taxon>
        <taxon>Craniata</taxon>
        <taxon>Vertebrata</taxon>
        <taxon>Euteleostomi</taxon>
        <taxon>Mammalia</taxon>
        <taxon>Eutheria</taxon>
        <taxon>Euarchontoglires</taxon>
        <taxon>Glires</taxon>
        <taxon>Rodentia</taxon>
        <taxon>Myomorpha</taxon>
        <taxon>Muroidea</taxon>
        <taxon>Muridae</taxon>
        <taxon>Murinae</taxon>
        <taxon>Mus</taxon>
        <taxon>Mus</taxon>
    </lineage>
</organism>
<reference evidence="18" key="1">
    <citation type="submission" date="2025-08" db="UniProtKB">
        <authorList>
            <consortium name="RefSeq"/>
        </authorList>
    </citation>
    <scope>IDENTIFICATION</scope>
</reference>
<dbReference type="GO" id="GO:0045087">
    <property type="term" value="P:innate immune response"/>
    <property type="evidence" value="ECO:0007669"/>
    <property type="project" value="UniProtKB-KW"/>
</dbReference>
<keyword evidence="11" id="KW-0325">Glycoprotein</keyword>
<evidence type="ECO:0000313" key="18">
    <source>
        <dbReference type="RefSeq" id="XP_021029605.1"/>
    </source>
</evidence>
<evidence type="ECO:0000256" key="7">
    <source>
        <dbReference type="ARBA" id="ARBA00022859"/>
    </source>
</evidence>
<evidence type="ECO:0000256" key="6">
    <source>
        <dbReference type="ARBA" id="ARBA00022737"/>
    </source>
</evidence>
<evidence type="ECO:0000313" key="17">
    <source>
        <dbReference type="Proteomes" id="UP000515126"/>
    </source>
</evidence>
<evidence type="ECO:0000256" key="13">
    <source>
        <dbReference type="PROSITE-ProRule" id="PRU00302"/>
    </source>
</evidence>
<evidence type="ECO:0000256" key="2">
    <source>
        <dbReference type="ARBA" id="ARBA00010908"/>
    </source>
</evidence>
<keyword evidence="5 15" id="KW-0732">Signal</keyword>
<dbReference type="InterPro" id="IPR000436">
    <property type="entry name" value="Sushi_SCR_CCP_dom"/>
</dbReference>
<dbReference type="SUPFAM" id="SSF57535">
    <property type="entry name" value="Complement control module/SCR domain"/>
    <property type="match status" value="4"/>
</dbReference>
<dbReference type="GO" id="GO:0006958">
    <property type="term" value="P:complement activation, classical pathway"/>
    <property type="evidence" value="ECO:0007669"/>
    <property type="project" value="UniProtKB-KW"/>
</dbReference>
<feature type="region of interest" description="Disordered" evidence="14">
    <location>
        <begin position="278"/>
        <end position="307"/>
    </location>
</feature>
<feature type="domain" description="Sushi" evidence="16">
    <location>
        <begin position="96"/>
        <end position="160"/>
    </location>
</feature>
<gene>
    <name evidence="18" type="primary">Cd55</name>
</gene>
<feature type="chain" id="PRO_5027990942" evidence="15">
    <location>
        <begin position="35"/>
        <end position="404"/>
    </location>
</feature>
<dbReference type="AlphaFoldDB" id="A0A6P5Q9X1"/>
<name>A0A6P5Q9X1_MUSCR</name>
<feature type="domain" description="Sushi" evidence="16">
    <location>
        <begin position="161"/>
        <end position="222"/>
    </location>
</feature>
<feature type="signal peptide" evidence="15">
    <location>
        <begin position="1"/>
        <end position="34"/>
    </location>
</feature>
<evidence type="ECO:0000256" key="5">
    <source>
        <dbReference type="ARBA" id="ARBA00022729"/>
    </source>
</evidence>
<dbReference type="FunFam" id="2.10.70.10:FF:000055">
    <property type="entry name" value="Complement decay-accelerating factor, GPI-anchored"/>
    <property type="match status" value="1"/>
</dbReference>
<evidence type="ECO:0000256" key="10">
    <source>
        <dbReference type="ARBA" id="ARBA00023157"/>
    </source>
</evidence>
<keyword evidence="3" id="KW-0399">Innate immunity</keyword>
<feature type="region of interest" description="Disordered" evidence="14">
    <location>
        <begin position="323"/>
        <end position="381"/>
    </location>
</feature>